<organism evidence="1 2">
    <name type="scientific">Caballeronia catudaia</name>
    <dbReference type="NCBI Taxonomy" id="1777136"/>
    <lineage>
        <taxon>Bacteria</taxon>
        <taxon>Pseudomonadati</taxon>
        <taxon>Pseudomonadota</taxon>
        <taxon>Betaproteobacteria</taxon>
        <taxon>Burkholderiales</taxon>
        <taxon>Burkholderiaceae</taxon>
        <taxon>Caballeronia</taxon>
    </lineage>
</organism>
<proteinExistence type="predicted"/>
<name>A0A158CKD1_9BURK</name>
<evidence type="ECO:0008006" key="3">
    <source>
        <dbReference type="Google" id="ProtNLM"/>
    </source>
</evidence>
<dbReference type="Proteomes" id="UP000054870">
    <property type="component" value="Unassembled WGS sequence"/>
</dbReference>
<comment type="caution">
    <text evidence="1">The sequence shown here is derived from an EMBL/GenBank/DDBJ whole genome shotgun (WGS) entry which is preliminary data.</text>
</comment>
<sequence>MMRHGIDEVDSGRQMQIFDPFRNGLRFCQLA</sequence>
<reference evidence="1" key="1">
    <citation type="submission" date="2016-01" db="EMBL/GenBank/DDBJ databases">
        <authorList>
            <person name="Peeters C."/>
        </authorList>
    </citation>
    <scope>NUCLEOTIDE SEQUENCE [LARGE SCALE GENOMIC DNA]</scope>
    <source>
        <strain evidence="1">LMG 29318</strain>
    </source>
</reference>
<evidence type="ECO:0000313" key="2">
    <source>
        <dbReference type="Proteomes" id="UP000054870"/>
    </source>
</evidence>
<dbReference type="AlphaFoldDB" id="A0A158CKD1"/>
<protein>
    <recommendedName>
        <fullName evidence="3">Glyoxalase/bleomycin resistance protein/dioxygenase</fullName>
    </recommendedName>
</protein>
<accession>A0A158CKD1</accession>
<evidence type="ECO:0000313" key="1">
    <source>
        <dbReference type="EMBL" id="SAK82762.1"/>
    </source>
</evidence>
<keyword evidence="2" id="KW-1185">Reference proteome</keyword>
<gene>
    <name evidence="1" type="ORF">AWB75_05302</name>
</gene>
<dbReference type="EMBL" id="FCOF02000033">
    <property type="protein sequence ID" value="SAK82762.1"/>
    <property type="molecule type" value="Genomic_DNA"/>
</dbReference>